<keyword evidence="2 5" id="KW-0067">ATP-binding</keyword>
<comment type="caution">
    <text evidence="5">The sequence shown here is derived from an EMBL/GenBank/DDBJ whole genome shotgun (WGS) entry which is preliminary data.</text>
</comment>
<gene>
    <name evidence="5" type="ORF">G6048_14040</name>
</gene>
<evidence type="ECO:0000313" key="5">
    <source>
        <dbReference type="EMBL" id="NGO43237.1"/>
    </source>
</evidence>
<dbReference type="InterPro" id="IPR027417">
    <property type="entry name" value="P-loop_NTPase"/>
</dbReference>
<evidence type="ECO:0000256" key="3">
    <source>
        <dbReference type="SAM" id="MobiDB-lite"/>
    </source>
</evidence>
<dbReference type="PANTHER" id="PTHR16305">
    <property type="entry name" value="TESTICULAR SOLUBLE ADENYLYL CYCLASE"/>
    <property type="match status" value="1"/>
</dbReference>
<dbReference type="RefSeq" id="WP_165339851.1">
    <property type="nucleotide sequence ID" value="NZ_JAAKZX010000035.1"/>
</dbReference>
<feature type="domain" description="Orc1-like AAA ATPase" evidence="4">
    <location>
        <begin position="15"/>
        <end position="177"/>
    </location>
</feature>
<feature type="compositionally biased region" description="Polar residues" evidence="3">
    <location>
        <begin position="365"/>
        <end position="379"/>
    </location>
</feature>
<dbReference type="SUPFAM" id="SSF52540">
    <property type="entry name" value="P-loop containing nucleoside triphosphate hydrolases"/>
    <property type="match status" value="1"/>
</dbReference>
<feature type="region of interest" description="Disordered" evidence="3">
    <location>
        <begin position="330"/>
        <end position="379"/>
    </location>
</feature>
<reference evidence="5 6" key="1">
    <citation type="submission" date="2020-02" db="EMBL/GenBank/DDBJ databases">
        <title>Whole-genome analyses of novel actinobacteria.</title>
        <authorList>
            <person name="Sahin N."/>
            <person name="Tokatli A."/>
        </authorList>
    </citation>
    <scope>NUCLEOTIDE SEQUENCE [LARGE SCALE GENOMIC DNA]</scope>
    <source>
        <strain evidence="5 6">YC419</strain>
    </source>
</reference>
<dbReference type="GO" id="GO:0005524">
    <property type="term" value="F:ATP binding"/>
    <property type="evidence" value="ECO:0007669"/>
    <property type="project" value="UniProtKB-KW"/>
</dbReference>
<dbReference type="InterPro" id="IPR041664">
    <property type="entry name" value="AAA_16"/>
</dbReference>
<protein>
    <submittedName>
        <fullName evidence="5">ATP-binding protein</fullName>
    </submittedName>
</protein>
<evidence type="ECO:0000256" key="2">
    <source>
        <dbReference type="ARBA" id="ARBA00022840"/>
    </source>
</evidence>
<sequence length="379" mass="38988">MALTPGLKAEDEETTLVGRDLELALISEHLRGTGDGRAVLLRGAAGIGKTRLMSAELGAGARVLTVKCQESGGAAYEAVRGLFAPLGLTDGDPASHPLLAGSATLAHSATLALPADGAPDGQPADMYGVMHGRYWLTASLAAERPLILAVDDLQWCDEASLRWFGFLLRRAEGLPVALLLTLRSEVEHARPDMLDEMADVASCLTVDVEPLTDDPVHDMLAEALASTPGPSLVERCMELTGGTPFLVRFVVHELRESAPVAGLSAAALGDGLGHGAVARFHLDRLTPERLAMAKALAVLESDDIEAAALAGPAAGPAAGAVDALRAAGLLRPTPSPTATTSCARPSSTPHPPRNVSRCASAPPACSTTPGAPATRSPSS</sequence>
<evidence type="ECO:0000256" key="1">
    <source>
        <dbReference type="ARBA" id="ARBA00022741"/>
    </source>
</evidence>
<keyword evidence="1" id="KW-0547">Nucleotide-binding</keyword>
<proteinExistence type="predicted"/>
<keyword evidence="6" id="KW-1185">Reference proteome</keyword>
<evidence type="ECO:0000259" key="4">
    <source>
        <dbReference type="Pfam" id="PF13191"/>
    </source>
</evidence>
<feature type="compositionally biased region" description="Low complexity" evidence="3">
    <location>
        <begin position="330"/>
        <end position="347"/>
    </location>
</feature>
<dbReference type="Proteomes" id="UP001518140">
    <property type="component" value="Unassembled WGS sequence"/>
</dbReference>
<organism evidence="5 6">
    <name type="scientific">Streptomyces ureilyticus</name>
    <dbReference type="NCBI Taxonomy" id="1775131"/>
    <lineage>
        <taxon>Bacteria</taxon>
        <taxon>Bacillati</taxon>
        <taxon>Actinomycetota</taxon>
        <taxon>Actinomycetes</taxon>
        <taxon>Kitasatosporales</taxon>
        <taxon>Streptomycetaceae</taxon>
        <taxon>Streptomyces</taxon>
    </lineage>
</organism>
<name>A0ABX0DNY4_9ACTN</name>
<evidence type="ECO:0000313" key="6">
    <source>
        <dbReference type="Proteomes" id="UP001518140"/>
    </source>
</evidence>
<dbReference type="PANTHER" id="PTHR16305:SF35">
    <property type="entry name" value="TRANSCRIPTIONAL ACTIVATOR DOMAIN"/>
    <property type="match status" value="1"/>
</dbReference>
<dbReference type="EMBL" id="JAAKZX010000035">
    <property type="protein sequence ID" value="NGO43237.1"/>
    <property type="molecule type" value="Genomic_DNA"/>
</dbReference>
<accession>A0ABX0DNY4</accession>
<dbReference type="Pfam" id="PF13191">
    <property type="entry name" value="AAA_16"/>
    <property type="match status" value="1"/>
</dbReference>